<feature type="transmembrane region" description="Helical" evidence="2">
    <location>
        <begin position="69"/>
        <end position="89"/>
    </location>
</feature>
<protein>
    <submittedName>
        <fullName evidence="3">Uncharacterized protein</fullName>
    </submittedName>
</protein>
<accession>A0A919LBT6</accession>
<evidence type="ECO:0000256" key="2">
    <source>
        <dbReference type="SAM" id="Phobius"/>
    </source>
</evidence>
<dbReference type="AlphaFoldDB" id="A0A919LBT6"/>
<evidence type="ECO:0000313" key="3">
    <source>
        <dbReference type="EMBL" id="GHI84141.1"/>
    </source>
</evidence>
<keyword evidence="4" id="KW-1185">Reference proteome</keyword>
<comment type="caution">
    <text evidence="3">The sequence shown here is derived from an EMBL/GenBank/DDBJ whole genome shotgun (WGS) entry which is preliminary data.</text>
</comment>
<evidence type="ECO:0000256" key="1">
    <source>
        <dbReference type="SAM" id="MobiDB-lite"/>
    </source>
</evidence>
<proteinExistence type="predicted"/>
<organism evidence="3 4">
    <name type="scientific">Streptomyces xanthophaeus</name>
    <dbReference type="NCBI Taxonomy" id="67385"/>
    <lineage>
        <taxon>Bacteria</taxon>
        <taxon>Bacillati</taxon>
        <taxon>Actinomycetota</taxon>
        <taxon>Actinomycetes</taxon>
        <taxon>Kitasatosporales</taxon>
        <taxon>Streptomycetaceae</taxon>
        <taxon>Streptomyces</taxon>
    </lineage>
</organism>
<keyword evidence="2" id="KW-0472">Membrane</keyword>
<keyword evidence="2" id="KW-0812">Transmembrane</keyword>
<dbReference type="Proteomes" id="UP000600026">
    <property type="component" value="Unassembled WGS sequence"/>
</dbReference>
<evidence type="ECO:0000313" key="4">
    <source>
        <dbReference type="Proteomes" id="UP000600026"/>
    </source>
</evidence>
<keyword evidence="2" id="KW-1133">Transmembrane helix</keyword>
<gene>
    <name evidence="3" type="ORF">Sxan_15050</name>
</gene>
<reference evidence="3" key="1">
    <citation type="submission" date="2020-09" db="EMBL/GenBank/DDBJ databases">
        <title>Whole genome shotgun sequence of Streptomyces xanthophaeus NBRC 12829.</title>
        <authorList>
            <person name="Komaki H."/>
            <person name="Tamura T."/>
        </authorList>
    </citation>
    <scope>NUCLEOTIDE SEQUENCE</scope>
    <source>
        <strain evidence="3">NBRC 12829</strain>
    </source>
</reference>
<feature type="region of interest" description="Disordered" evidence="1">
    <location>
        <begin position="183"/>
        <end position="216"/>
    </location>
</feature>
<name>A0A919LBT6_9ACTN</name>
<sequence length="281" mass="31081">MHFVRGYYRRDGTWVSPHVRRGGGGGVPVPETDEEAIGMLMGLLWCLIIPVTFAVLSLGGQLFVSVEYVPALVVLAVIDALLIWALVAVRRALPRWREGWAREAVEAERAIQERARQQVARVDQGREEAEARRRVLLGLPPVVDHRAARPKCPRCGGADVRSGRAGAVRKVPSPLREWRVGRPRKRGRCGNRTASRARNQVRDPGPESGLAGCGRSGVAPTVSRGWPASSQGFETEVFVPGVFDAQLTPGRGAKRMFRSFRDQVERIGRRSVQDPERICGW</sequence>
<dbReference type="EMBL" id="BNEE01000004">
    <property type="protein sequence ID" value="GHI84141.1"/>
    <property type="molecule type" value="Genomic_DNA"/>
</dbReference>
<feature type="transmembrane region" description="Helical" evidence="2">
    <location>
        <begin position="42"/>
        <end position="63"/>
    </location>
</feature>